<comment type="caution">
    <text evidence="1">The sequence shown here is derived from an EMBL/GenBank/DDBJ whole genome shotgun (WGS) entry which is preliminary data.</text>
</comment>
<dbReference type="AlphaFoldDB" id="A0A0F9T5F0"/>
<sequence>MDFFFPNMTPQQVNKAYPQLLPAIKAAKAKARKINEGKDNEEMTVKAVYYECRHDEVGSNKPDGPRTEI</sequence>
<proteinExistence type="predicted"/>
<evidence type="ECO:0000313" key="1">
    <source>
        <dbReference type="EMBL" id="KKN76445.1"/>
    </source>
</evidence>
<protein>
    <submittedName>
        <fullName evidence="1">Uncharacterized protein</fullName>
    </submittedName>
</protein>
<accession>A0A0F9T5F0</accession>
<reference evidence="1" key="1">
    <citation type="journal article" date="2015" name="Nature">
        <title>Complex archaea that bridge the gap between prokaryotes and eukaryotes.</title>
        <authorList>
            <person name="Spang A."/>
            <person name="Saw J.H."/>
            <person name="Jorgensen S.L."/>
            <person name="Zaremba-Niedzwiedzka K."/>
            <person name="Martijn J."/>
            <person name="Lind A.E."/>
            <person name="van Eijk R."/>
            <person name="Schleper C."/>
            <person name="Guy L."/>
            <person name="Ettema T.J."/>
        </authorList>
    </citation>
    <scope>NUCLEOTIDE SEQUENCE</scope>
</reference>
<organism evidence="1">
    <name type="scientific">marine sediment metagenome</name>
    <dbReference type="NCBI Taxonomy" id="412755"/>
    <lineage>
        <taxon>unclassified sequences</taxon>
        <taxon>metagenomes</taxon>
        <taxon>ecological metagenomes</taxon>
    </lineage>
</organism>
<dbReference type="EMBL" id="LAZR01000295">
    <property type="protein sequence ID" value="KKN76445.1"/>
    <property type="molecule type" value="Genomic_DNA"/>
</dbReference>
<gene>
    <name evidence="1" type="ORF">LCGC14_0369540</name>
</gene>
<name>A0A0F9T5F0_9ZZZZ</name>